<dbReference type="InterPro" id="IPR048362">
    <property type="entry name" value="PARG_helical"/>
</dbReference>
<protein>
    <recommendedName>
        <fullName evidence="2">poly(ADP-ribose) glycohydrolase</fullName>
        <ecNumber evidence="2">3.2.1.143</ecNumber>
    </recommendedName>
</protein>
<proteinExistence type="inferred from homology"/>
<dbReference type="PANTHER" id="PTHR12837">
    <property type="entry name" value="POLY ADP-RIBOSE GLYCOHYDROLASE"/>
    <property type="match status" value="1"/>
</dbReference>
<evidence type="ECO:0000313" key="9">
    <source>
        <dbReference type="EMBL" id="CEM42952.1"/>
    </source>
</evidence>
<evidence type="ECO:0000256" key="3">
    <source>
        <dbReference type="ARBA" id="ARBA00022801"/>
    </source>
</evidence>
<dbReference type="GO" id="GO:0005737">
    <property type="term" value="C:cytoplasm"/>
    <property type="evidence" value="ECO:0007669"/>
    <property type="project" value="TreeGrafter"/>
</dbReference>
<dbReference type="AlphaFoldDB" id="A0A0G4HFU9"/>
<dbReference type="PhylomeDB" id="A0A0G4HFU9"/>
<name>A0A0G4HFU9_9ALVE</name>
<reference evidence="9" key="1">
    <citation type="submission" date="2014-11" db="EMBL/GenBank/DDBJ databases">
        <authorList>
            <person name="Otto D Thomas"/>
            <person name="Naeem Raeece"/>
        </authorList>
    </citation>
    <scope>NUCLEOTIDE SEQUENCE</scope>
</reference>
<dbReference type="GO" id="GO:0009225">
    <property type="term" value="P:nucleotide-sugar metabolic process"/>
    <property type="evidence" value="ECO:0007669"/>
    <property type="project" value="TreeGrafter"/>
</dbReference>
<comment type="similarity">
    <text evidence="1">Belongs to the poly(ADP-ribose) glycohydrolase family.</text>
</comment>
<gene>
    <name evidence="9" type="ORF">Cvel_27166</name>
</gene>
<feature type="active site" evidence="4">
    <location>
        <position position="155"/>
    </location>
</feature>
<evidence type="ECO:0000256" key="6">
    <source>
        <dbReference type="SAM" id="Phobius"/>
    </source>
</evidence>
<organism evidence="9">
    <name type="scientific">Chromera velia CCMP2878</name>
    <dbReference type="NCBI Taxonomy" id="1169474"/>
    <lineage>
        <taxon>Eukaryota</taxon>
        <taxon>Sar</taxon>
        <taxon>Alveolata</taxon>
        <taxon>Colpodellida</taxon>
        <taxon>Chromeraceae</taxon>
        <taxon>Chromera</taxon>
    </lineage>
</organism>
<accession>A0A0G4HFU9</accession>
<keyword evidence="6" id="KW-1133">Transmembrane helix</keyword>
<dbReference type="PANTHER" id="PTHR12837:SF0">
    <property type="entry name" value="POLY(ADP-RIBOSE) GLYCOHYDROLASE"/>
    <property type="match status" value="1"/>
</dbReference>
<dbReference type="GO" id="GO:1990966">
    <property type="term" value="P:ATP generation from poly-ADP-D-ribose"/>
    <property type="evidence" value="ECO:0007669"/>
    <property type="project" value="TreeGrafter"/>
</dbReference>
<feature type="active site" evidence="4">
    <location>
        <position position="156"/>
    </location>
</feature>
<evidence type="ECO:0000256" key="1">
    <source>
        <dbReference type="ARBA" id="ARBA00009545"/>
    </source>
</evidence>
<feature type="domain" description="PARG helical" evidence="8">
    <location>
        <begin position="3"/>
        <end position="91"/>
    </location>
</feature>
<evidence type="ECO:0000259" key="7">
    <source>
        <dbReference type="Pfam" id="PF05028"/>
    </source>
</evidence>
<feature type="region of interest" description="Disordered" evidence="5">
    <location>
        <begin position="512"/>
        <end position="689"/>
    </location>
</feature>
<keyword evidence="3" id="KW-0378">Hydrolase</keyword>
<feature type="active site" evidence="4">
    <location>
        <position position="137"/>
    </location>
</feature>
<dbReference type="InterPro" id="IPR046372">
    <property type="entry name" value="PARG_cat_C"/>
</dbReference>
<dbReference type="Pfam" id="PF20811">
    <property type="entry name" value="PARG_cat_N"/>
    <property type="match status" value="1"/>
</dbReference>
<feature type="compositionally biased region" description="Gly residues" evidence="5">
    <location>
        <begin position="585"/>
        <end position="599"/>
    </location>
</feature>
<dbReference type="EC" id="3.2.1.143" evidence="2"/>
<dbReference type="Pfam" id="PF05028">
    <property type="entry name" value="PARG_cat_C"/>
    <property type="match status" value="1"/>
</dbReference>
<feature type="region of interest" description="Disordered" evidence="5">
    <location>
        <begin position="458"/>
        <end position="500"/>
    </location>
</feature>
<dbReference type="EMBL" id="CDMZ01002573">
    <property type="protein sequence ID" value="CEM42952.1"/>
    <property type="molecule type" value="Genomic_DNA"/>
</dbReference>
<feature type="domain" description="PARG catalytic Macro" evidence="7">
    <location>
        <begin position="113"/>
        <end position="351"/>
    </location>
</feature>
<feature type="compositionally biased region" description="Polar residues" evidence="5">
    <location>
        <begin position="680"/>
        <end position="689"/>
    </location>
</feature>
<dbReference type="GO" id="GO:0005634">
    <property type="term" value="C:nucleus"/>
    <property type="evidence" value="ECO:0007669"/>
    <property type="project" value="TreeGrafter"/>
</dbReference>
<keyword evidence="6" id="KW-0472">Membrane</keyword>
<evidence type="ECO:0000259" key="8">
    <source>
        <dbReference type="Pfam" id="PF20811"/>
    </source>
</evidence>
<evidence type="ECO:0000256" key="5">
    <source>
        <dbReference type="SAM" id="MobiDB-lite"/>
    </source>
</evidence>
<dbReference type="VEuPathDB" id="CryptoDB:Cvel_27166"/>
<feature type="compositionally biased region" description="Basic and acidic residues" evidence="5">
    <location>
        <begin position="285"/>
        <end position="294"/>
    </location>
</feature>
<dbReference type="GO" id="GO:0005975">
    <property type="term" value="P:carbohydrate metabolic process"/>
    <property type="evidence" value="ECO:0007669"/>
    <property type="project" value="InterPro"/>
</dbReference>
<feature type="compositionally biased region" description="Basic and acidic residues" evidence="5">
    <location>
        <begin position="512"/>
        <end position="525"/>
    </location>
</feature>
<feature type="transmembrane region" description="Helical" evidence="6">
    <location>
        <begin position="15"/>
        <end position="36"/>
    </location>
</feature>
<evidence type="ECO:0000256" key="4">
    <source>
        <dbReference type="PIRSR" id="PIRSR607724-1"/>
    </source>
</evidence>
<feature type="compositionally biased region" description="Low complexity" evidence="5">
    <location>
        <begin position="465"/>
        <end position="474"/>
    </location>
</feature>
<feature type="compositionally biased region" description="Acidic residues" evidence="5">
    <location>
        <begin position="491"/>
        <end position="500"/>
    </location>
</feature>
<dbReference type="GO" id="GO:0006282">
    <property type="term" value="P:regulation of DNA repair"/>
    <property type="evidence" value="ECO:0007669"/>
    <property type="project" value="InterPro"/>
</dbReference>
<dbReference type="InterPro" id="IPR007724">
    <property type="entry name" value="Poly_GlycHdrlase"/>
</dbReference>
<evidence type="ECO:0000256" key="2">
    <source>
        <dbReference type="ARBA" id="ARBA00012255"/>
    </source>
</evidence>
<dbReference type="GO" id="GO:0004649">
    <property type="term" value="F:poly(ADP-ribose) glycohydrolase activity"/>
    <property type="evidence" value="ECO:0007669"/>
    <property type="project" value="UniProtKB-EC"/>
</dbReference>
<sequence>MRPIFLLGKDRRGEVHLSALQCFVLLSLGFLCIVPFQPLPNMPGINFFRLYNAKPSSRGKFACLVHYFNCMAASVDRQETKELNRVVTFERTHRDEARGWDSVEVVMSRLYDMPLTDVVVKTENDLIEDRPEALQADFAASMLGGGILGHGCVQEEIRFAIAPELICSRILVTGLGENEAALFTGARTFSKYTGYADSFAFDGDGRDGEGGRAVVGEDTIRLPPSGRDRDKEREVFQRKVVTVVAIDAISYGKSEQNRLRQFQPKHVLRDLNKVSAGLFGRGRDGKESIGRDKLQAGVPGTNPDERVPFATGNWGCGAFGGDPQLKSMIQWVACSEAGRHMLYFPFTDTRVDGLGALVDAVKKAEPPVTAEELLFMTLRRADDIFRGNDSYESMYIDTELDEAGVKACSSSLFDRLHAWLAVRALEAKESPEKFDYPAPPLVPAFAPPFDVSNPFAASNGGGGASSSSAAAAAAAGGGDGRGFVRGKDDGMELGDSDDGEWEEVPAWLYEQAARESPSETVEHSAPEGGGGASPRTPMFGNPSPFPSEGEEEEDGGPRGSGTRQGEQEDVEMGRESGEDDVDVEGAGGVSGSLWGGAAGGVADSNGEGETVSYSASAAAAAASGGGFLRSEDDGMGDSDVMEERLRDTAEVSDDSPSAPREEEQPPQPAATTVVDIESSPEPSQTLPLE</sequence>
<keyword evidence="6" id="KW-0812">Transmembrane</keyword>
<feature type="region of interest" description="Disordered" evidence="5">
    <location>
        <begin position="285"/>
        <end position="304"/>
    </location>
</feature>